<accession>A0ABT0JGB4</accession>
<dbReference type="RefSeq" id="WP_268262043.1">
    <property type="nucleotide sequence ID" value="NZ_JALQCX010000019.1"/>
</dbReference>
<name>A0ABT0JGB4_9PSED</name>
<sequence>MFPGFVEVVHHQALLLGREAIEGGGGAYAVDDFGQLLGQALGVQALFQQLFRAGFQAAGHEAVADQVEEFFVVALGRTVDGAQDQFEVLAGARDPADQG</sequence>
<gene>
    <name evidence="1" type="ORF">M1B35_12465</name>
</gene>
<dbReference type="EMBL" id="JALQCX010000019">
    <property type="protein sequence ID" value="MCK9814918.1"/>
    <property type="molecule type" value="Genomic_DNA"/>
</dbReference>
<organism evidence="1 2">
    <name type="scientific">Pseudomonas morbosilactucae</name>
    <dbReference type="NCBI Taxonomy" id="2938197"/>
    <lineage>
        <taxon>Bacteria</taxon>
        <taxon>Pseudomonadati</taxon>
        <taxon>Pseudomonadota</taxon>
        <taxon>Gammaproteobacteria</taxon>
        <taxon>Pseudomonadales</taxon>
        <taxon>Pseudomonadaceae</taxon>
        <taxon>Pseudomonas</taxon>
    </lineage>
</organism>
<dbReference type="Proteomes" id="UP001155163">
    <property type="component" value="Unassembled WGS sequence"/>
</dbReference>
<keyword evidence="2" id="KW-1185">Reference proteome</keyword>
<evidence type="ECO:0000313" key="2">
    <source>
        <dbReference type="Proteomes" id="UP001155163"/>
    </source>
</evidence>
<evidence type="ECO:0000313" key="1">
    <source>
        <dbReference type="EMBL" id="MCK9814918.1"/>
    </source>
</evidence>
<comment type="caution">
    <text evidence="1">The sequence shown here is derived from an EMBL/GenBank/DDBJ whole genome shotgun (WGS) entry which is preliminary data.</text>
</comment>
<reference evidence="1 2" key="2">
    <citation type="journal article" date="2023" name="Plant Pathol.">
        <title>Dismantling and reorganizing Pseudomonas marginalis sensu#lato.</title>
        <authorList>
            <person name="Sawada H."/>
            <person name="Fujikawa T."/>
            <person name="Satou M."/>
        </authorList>
    </citation>
    <scope>NUCLEOTIDE SEQUENCE [LARGE SCALE GENOMIC DNA]</scope>
    <source>
        <strain evidence="1 2">MAFF 302046</strain>
    </source>
</reference>
<reference evidence="1 2" key="1">
    <citation type="journal article" date="2022" name="Int. J. Syst. Evol. Microbiol.">
        <title>Pseudomonas aegrilactucae sp. nov. and Pseudomonas morbosilactucae sp. nov., pathogens causing bacterial rot of lettuce in Japan.</title>
        <authorList>
            <person name="Sawada H."/>
            <person name="Fujikawa T."/>
            <person name="Satou M."/>
        </authorList>
    </citation>
    <scope>NUCLEOTIDE SEQUENCE [LARGE SCALE GENOMIC DNA]</scope>
    <source>
        <strain evidence="1 2">MAFF 302046</strain>
    </source>
</reference>
<protein>
    <submittedName>
        <fullName evidence="1">Uncharacterized protein</fullName>
    </submittedName>
</protein>
<proteinExistence type="predicted"/>